<dbReference type="SUPFAM" id="SSF57783">
    <property type="entry name" value="Zinc beta-ribbon"/>
    <property type="match status" value="1"/>
</dbReference>
<dbReference type="Proteomes" id="UP000248395">
    <property type="component" value="Unassembled WGS sequence"/>
</dbReference>
<comment type="caution">
    <text evidence="3">The sequence shown here is derived from an EMBL/GenBank/DDBJ whole genome shotgun (WGS) entry which is preliminary data.</text>
</comment>
<dbReference type="Gene3D" id="3.90.580.10">
    <property type="entry name" value="Zinc finger, CHC2-type domain"/>
    <property type="match status" value="1"/>
</dbReference>
<feature type="domain" description="Zinc finger CHC2-type" evidence="2">
    <location>
        <begin position="80"/>
        <end position="131"/>
    </location>
</feature>
<evidence type="ECO:0000313" key="3">
    <source>
        <dbReference type="EMBL" id="PXX51045.1"/>
    </source>
</evidence>
<protein>
    <submittedName>
        <fullName evidence="3">CHC2-type zinc finger protein</fullName>
    </submittedName>
</protein>
<dbReference type="GO" id="GO:0003677">
    <property type="term" value="F:DNA binding"/>
    <property type="evidence" value="ECO:0007669"/>
    <property type="project" value="InterPro"/>
</dbReference>
<name>A0A318JKA2_9NEIS</name>
<dbReference type="GO" id="GO:0006260">
    <property type="term" value="P:DNA replication"/>
    <property type="evidence" value="ECO:0007669"/>
    <property type="project" value="InterPro"/>
</dbReference>
<evidence type="ECO:0000256" key="1">
    <source>
        <dbReference type="SAM" id="MobiDB-lite"/>
    </source>
</evidence>
<reference evidence="3 4" key="1">
    <citation type="submission" date="2018-05" db="EMBL/GenBank/DDBJ databases">
        <title>Genomic Encyclopedia of Type Strains, Phase IV (KMG-IV): sequencing the most valuable type-strain genomes for metagenomic binning, comparative biology and taxonomic classification.</title>
        <authorList>
            <person name="Goeker M."/>
        </authorList>
    </citation>
    <scope>NUCLEOTIDE SEQUENCE [LARGE SCALE GENOMIC DNA]</scope>
    <source>
        <strain evidence="3 4">DSM 25134</strain>
    </source>
</reference>
<evidence type="ECO:0000313" key="4">
    <source>
        <dbReference type="Proteomes" id="UP000248395"/>
    </source>
</evidence>
<dbReference type="AlphaFoldDB" id="A0A318JKA2"/>
<dbReference type="GO" id="GO:0003899">
    <property type="term" value="F:DNA-directed RNA polymerase activity"/>
    <property type="evidence" value="ECO:0007669"/>
    <property type="project" value="InterPro"/>
</dbReference>
<sequence length="138" mass="15191">MTPEKMKQLVGEAIGQFYANLRQKKETAQGVGREKIKQSSHYSGTAPGQFKRDLLPDPQSFFEAQGMKLRGQGEWRMTKCVFHDDSHASLSVNVHTGAYRCHACQAAGGDVLAFHRQQTGASFIDAAKALGAWEVQHG</sequence>
<evidence type="ECO:0000259" key="2">
    <source>
        <dbReference type="SMART" id="SM00400"/>
    </source>
</evidence>
<organism evidence="3 4">
    <name type="scientific">Aquitalea magnusonii</name>
    <dbReference type="NCBI Taxonomy" id="332411"/>
    <lineage>
        <taxon>Bacteria</taxon>
        <taxon>Pseudomonadati</taxon>
        <taxon>Pseudomonadota</taxon>
        <taxon>Betaproteobacteria</taxon>
        <taxon>Neisseriales</taxon>
        <taxon>Chromobacteriaceae</taxon>
        <taxon>Aquitalea</taxon>
    </lineage>
</organism>
<dbReference type="Pfam" id="PF01807">
    <property type="entry name" value="Zn_ribbon_DnaG"/>
    <property type="match status" value="1"/>
</dbReference>
<dbReference type="GO" id="GO:0008270">
    <property type="term" value="F:zinc ion binding"/>
    <property type="evidence" value="ECO:0007669"/>
    <property type="project" value="InterPro"/>
</dbReference>
<dbReference type="EMBL" id="QJKC01000001">
    <property type="protein sequence ID" value="PXX51045.1"/>
    <property type="molecule type" value="Genomic_DNA"/>
</dbReference>
<dbReference type="OrthoDB" id="5639125at2"/>
<gene>
    <name evidence="3" type="ORF">DFR38_101102</name>
</gene>
<feature type="region of interest" description="Disordered" evidence="1">
    <location>
        <begin position="28"/>
        <end position="51"/>
    </location>
</feature>
<dbReference type="InterPro" id="IPR002694">
    <property type="entry name" value="Znf_CHC2"/>
</dbReference>
<proteinExistence type="predicted"/>
<feature type="compositionally biased region" description="Basic and acidic residues" evidence="1">
    <location>
        <begin position="28"/>
        <end position="37"/>
    </location>
</feature>
<accession>A0A318JKA2</accession>
<keyword evidence="4" id="KW-1185">Reference proteome</keyword>
<dbReference type="SMART" id="SM00400">
    <property type="entry name" value="ZnF_CHCC"/>
    <property type="match status" value="1"/>
</dbReference>
<dbReference type="RefSeq" id="WP_110312847.1">
    <property type="nucleotide sequence ID" value="NZ_LNQU01000029.1"/>
</dbReference>
<dbReference type="InterPro" id="IPR036977">
    <property type="entry name" value="DNA_primase_Znf_CHC2"/>
</dbReference>